<evidence type="ECO:0000256" key="8">
    <source>
        <dbReference type="SAM" id="Phobius"/>
    </source>
</evidence>
<organism evidence="9 10">
    <name type="scientific">Pseudomonas putida (strain ATCC 47054 / DSM 6125 / CFBP 8728 / NCIMB 11950 / KT2440)</name>
    <dbReference type="NCBI Taxonomy" id="160488"/>
    <lineage>
        <taxon>Bacteria</taxon>
        <taxon>Pseudomonadati</taxon>
        <taxon>Pseudomonadota</taxon>
        <taxon>Gammaproteobacteria</taxon>
        <taxon>Pseudomonadales</taxon>
        <taxon>Pseudomonadaceae</taxon>
        <taxon>Pseudomonas</taxon>
    </lineage>
</organism>
<comment type="similarity">
    <text evidence="2">Belongs to the auxin efflux carrier (TC 2.A.69) family.</text>
</comment>
<reference evidence="9 10" key="2">
    <citation type="journal article" date="2016" name="Environ. Microbiol.">
        <title>The revisited genome of Pseudomonas putida KT2440 enlightens its value as a robust metabolic chassis.</title>
        <authorList>
            <person name="Belda E."/>
            <person name="van Heck R.G."/>
            <person name="Lopez-Sanchez M.J."/>
            <person name="Cruveiller S."/>
            <person name="Barbe V."/>
            <person name="Fraser C."/>
            <person name="Klenk H.P."/>
            <person name="Petersen J."/>
            <person name="Morgat A."/>
            <person name="Nikel P.I."/>
            <person name="Vallenet D."/>
            <person name="Rouy Z."/>
            <person name="Sekowska A."/>
            <person name="Martins Dos Santos V.A."/>
            <person name="de Lorenzo V."/>
            <person name="Danchin A."/>
            <person name="Medigue C."/>
        </authorList>
    </citation>
    <scope>NUCLEOTIDE SEQUENCE [LARGE SCALE GENOMIC DNA]</scope>
    <source>
        <strain evidence="10">ATCC 47054 / DSM 6125 / CFBP 8728 / NCIMB 11950 / KT2440</strain>
    </source>
</reference>
<dbReference type="InterPro" id="IPR038770">
    <property type="entry name" value="Na+/solute_symporter_sf"/>
</dbReference>
<dbReference type="InterPro" id="IPR004776">
    <property type="entry name" value="Mem_transp_PIN-like"/>
</dbReference>
<dbReference type="PANTHER" id="PTHR36838:SF4">
    <property type="entry name" value="AUXIN EFFLUX CARRIER FAMILY PROTEIN"/>
    <property type="match status" value="1"/>
</dbReference>
<dbReference type="PhylomeDB" id="Q88H04"/>
<evidence type="ECO:0000313" key="9">
    <source>
        <dbReference type="EMBL" id="AAN69162.1"/>
    </source>
</evidence>
<dbReference type="Proteomes" id="UP000000556">
    <property type="component" value="Chromosome"/>
</dbReference>
<comment type="subcellular location">
    <subcellularLocation>
        <location evidence="1">Cell membrane</location>
        <topology evidence="1">Multi-pass membrane protein</topology>
    </subcellularLocation>
</comment>
<dbReference type="HOGENOM" id="CLU_056175_3_1_6"/>
<feature type="transmembrane region" description="Helical" evidence="8">
    <location>
        <begin position="142"/>
        <end position="160"/>
    </location>
</feature>
<sequence>MHVPDHGMLTMLHLLLTTLLPIILLIALGTFLRLRGFLAESFWPGAERLSYYVLLPSLFLHGLATANLDGIPVLGMAGALMLSTLAGAVLLMLYQGAANHEGADFTSVFQGGIRFNNYIGATLAAGIYGSAGIALAAVANAAIVPLVNLLCVLVFARFSARHSSPATVLRAIFANPLIVGCAGGLVLRATGLGLPAGIDATVKALGQAALPLGLLCVGAALGGASLGQQVRPLMAASAFKFLVMPLTTWGVCRLFGLSGQAAVVAVLFQALPTASSSYVMARQMGGNAPLMATLIALQTVAAAATLPLVLMLTLG</sequence>
<dbReference type="BioCyc" id="PPUT160488:G1G01-3798-MONOMER"/>
<feature type="transmembrane region" description="Helical" evidence="8">
    <location>
        <begin position="74"/>
        <end position="94"/>
    </location>
</feature>
<feature type="transmembrane region" description="Helical" evidence="8">
    <location>
        <begin position="115"/>
        <end position="136"/>
    </location>
</feature>
<evidence type="ECO:0000256" key="3">
    <source>
        <dbReference type="ARBA" id="ARBA00022448"/>
    </source>
</evidence>
<keyword evidence="3" id="KW-0813">Transport</keyword>
<evidence type="ECO:0000256" key="1">
    <source>
        <dbReference type="ARBA" id="ARBA00004651"/>
    </source>
</evidence>
<reference evidence="9 10" key="1">
    <citation type="journal article" date="2002" name="Environ. Microbiol.">
        <title>Complete genome sequence and comparative analysis of the metabolically versatile Pseudomonas putida KT2440.</title>
        <authorList>
            <person name="Nelson K.E."/>
            <person name="Weinel C."/>
            <person name="Paulsen I.T."/>
            <person name="Dodson R.J."/>
            <person name="Hilbert H."/>
            <person name="Martins dos Santos V.A."/>
            <person name="Fouts D.E."/>
            <person name="Gill S.R."/>
            <person name="Pop M."/>
            <person name="Holmes M."/>
            <person name="Brinkac L."/>
            <person name="Beanan M."/>
            <person name="DeBoy R.T."/>
            <person name="Daugherty S."/>
            <person name="Kolonay J."/>
            <person name="Madupu R."/>
            <person name="Nelson W."/>
            <person name="White O."/>
            <person name="Peterson J."/>
            <person name="Khouri H."/>
            <person name="Hance I."/>
            <person name="Chris Lee P."/>
            <person name="Holtzapple E."/>
            <person name="Scanlan D."/>
            <person name="Tran K."/>
            <person name="Moazzez A."/>
            <person name="Utterback T."/>
            <person name="Rizzo M."/>
            <person name="Lee K."/>
            <person name="Kosack D."/>
            <person name="Moestl D."/>
            <person name="Wedler H."/>
            <person name="Lauber J."/>
            <person name="Stjepandic D."/>
            <person name="Hoheisel J."/>
            <person name="Straetz M."/>
            <person name="Heim S."/>
            <person name="Kiewitz C."/>
            <person name="Eisen J.A."/>
            <person name="Timmis K.N."/>
            <person name="Dusterhoft A."/>
            <person name="Tummler B."/>
            <person name="Fraser C.M."/>
        </authorList>
    </citation>
    <scope>NUCLEOTIDE SEQUENCE [LARGE SCALE GENOMIC DNA]</scope>
    <source>
        <strain evidence="10">ATCC 47054 / DSM 6125 / CFBP 8728 / NCIMB 11950 / KT2440</strain>
    </source>
</reference>
<dbReference type="eggNOG" id="COG0679">
    <property type="taxonomic scope" value="Bacteria"/>
</dbReference>
<feature type="transmembrane region" description="Helical" evidence="8">
    <location>
        <begin position="204"/>
        <end position="226"/>
    </location>
</feature>
<dbReference type="Pfam" id="PF03547">
    <property type="entry name" value="Mem_trans"/>
    <property type="match status" value="1"/>
</dbReference>
<feature type="transmembrane region" description="Helical" evidence="8">
    <location>
        <begin position="172"/>
        <end position="198"/>
    </location>
</feature>
<dbReference type="EMBL" id="AE015451">
    <property type="protein sequence ID" value="AAN69162.1"/>
    <property type="molecule type" value="Genomic_DNA"/>
</dbReference>
<protein>
    <recommendedName>
        <fullName evidence="11">Transporter</fullName>
    </recommendedName>
</protein>
<dbReference type="GO" id="GO:0055085">
    <property type="term" value="P:transmembrane transport"/>
    <property type="evidence" value="ECO:0007669"/>
    <property type="project" value="InterPro"/>
</dbReference>
<keyword evidence="5 8" id="KW-0812">Transmembrane</keyword>
<dbReference type="AlphaFoldDB" id="Q88H04"/>
<evidence type="ECO:0000256" key="4">
    <source>
        <dbReference type="ARBA" id="ARBA00022475"/>
    </source>
</evidence>
<evidence type="ECO:0000256" key="5">
    <source>
        <dbReference type="ARBA" id="ARBA00022692"/>
    </source>
</evidence>
<feature type="transmembrane region" description="Helical" evidence="8">
    <location>
        <begin position="6"/>
        <end position="28"/>
    </location>
</feature>
<dbReference type="PANTHER" id="PTHR36838">
    <property type="entry name" value="AUXIN EFFLUX CARRIER FAMILY PROTEIN"/>
    <property type="match status" value="1"/>
</dbReference>
<evidence type="ECO:0000313" key="10">
    <source>
        <dbReference type="Proteomes" id="UP000000556"/>
    </source>
</evidence>
<keyword evidence="10" id="KW-1185">Reference proteome</keyword>
<keyword evidence="6 8" id="KW-1133">Transmembrane helix</keyword>
<dbReference type="KEGG" id="ppu:PP_3561"/>
<keyword evidence="4" id="KW-1003">Cell membrane</keyword>
<accession>Q88H04</accession>
<dbReference type="OrthoDB" id="9805563at2"/>
<keyword evidence="7 8" id="KW-0472">Membrane</keyword>
<evidence type="ECO:0000256" key="7">
    <source>
        <dbReference type="ARBA" id="ARBA00023136"/>
    </source>
</evidence>
<feature type="transmembrane region" description="Helical" evidence="8">
    <location>
        <begin position="49"/>
        <end position="68"/>
    </location>
</feature>
<gene>
    <name evidence="9" type="ordered locus">PP_3561</name>
</gene>
<dbReference type="Gene3D" id="1.20.1530.20">
    <property type="match status" value="1"/>
</dbReference>
<dbReference type="STRING" id="160488.PP_3561"/>
<evidence type="ECO:0000256" key="6">
    <source>
        <dbReference type="ARBA" id="ARBA00022989"/>
    </source>
</evidence>
<proteinExistence type="inferred from homology"/>
<dbReference type="PATRIC" id="fig|160488.4.peg.3785"/>
<name>Q88H04_PSEPK</name>
<dbReference type="GO" id="GO:0005886">
    <property type="term" value="C:plasma membrane"/>
    <property type="evidence" value="ECO:0007669"/>
    <property type="project" value="UniProtKB-SubCell"/>
</dbReference>
<evidence type="ECO:0000256" key="2">
    <source>
        <dbReference type="ARBA" id="ARBA00010145"/>
    </source>
</evidence>
<evidence type="ECO:0008006" key="11">
    <source>
        <dbReference type="Google" id="ProtNLM"/>
    </source>
</evidence>
<dbReference type="PaxDb" id="160488-PP_3561"/>
<feature type="transmembrane region" description="Helical" evidence="8">
    <location>
        <begin position="293"/>
        <end position="314"/>
    </location>
</feature>